<keyword evidence="3" id="KW-1185">Reference proteome</keyword>
<evidence type="ECO:0000259" key="1">
    <source>
        <dbReference type="Pfam" id="PF23567"/>
    </source>
</evidence>
<dbReference type="Ensembl" id="ENSCINT00000036223.1">
    <property type="protein sequence ID" value="ENSCINP00000030868.1"/>
    <property type="gene ID" value="ENSCING00000020632.1"/>
</dbReference>
<reference evidence="2" key="4">
    <citation type="submission" date="2025-09" db="UniProtKB">
        <authorList>
            <consortium name="Ensembl"/>
        </authorList>
    </citation>
    <scope>IDENTIFICATION</scope>
</reference>
<evidence type="ECO:0000313" key="2">
    <source>
        <dbReference type="Ensembl" id="ENSCINP00000030868.1"/>
    </source>
</evidence>
<reference evidence="2" key="2">
    <citation type="journal article" date="2008" name="Genome Biol.">
        <title>Improved genome assembly and evidence-based global gene model set for the chordate Ciona intestinalis: new insight into intron and operon populations.</title>
        <authorList>
            <person name="Satou Y."/>
            <person name="Mineta K."/>
            <person name="Ogasawara M."/>
            <person name="Sasakura Y."/>
            <person name="Shoguchi E."/>
            <person name="Ueno K."/>
            <person name="Yamada L."/>
            <person name="Matsumoto J."/>
            <person name="Wasserscheid J."/>
            <person name="Dewar K."/>
            <person name="Wiley G.B."/>
            <person name="Macmil S.L."/>
            <person name="Roe B.A."/>
            <person name="Zeller R.W."/>
            <person name="Hastings K.E."/>
            <person name="Lemaire P."/>
            <person name="Lindquist E."/>
            <person name="Endo T."/>
            <person name="Hotta K."/>
            <person name="Inaba K."/>
        </authorList>
    </citation>
    <scope>NUCLEOTIDE SEQUENCE [LARGE SCALE GENOMIC DNA]</scope>
    <source>
        <strain evidence="2">wild type</strain>
    </source>
</reference>
<dbReference type="AlphaFoldDB" id="H2XMI5"/>
<dbReference type="HOGENOM" id="CLU_2782349_0_0_1"/>
<dbReference type="Proteomes" id="UP000008144">
    <property type="component" value="Chromosome 5"/>
</dbReference>
<dbReference type="Pfam" id="PF23567">
    <property type="entry name" value="Ubiquitin_IARS1"/>
    <property type="match status" value="1"/>
</dbReference>
<dbReference type="InParanoid" id="H2XMI5"/>
<organism evidence="2 3">
    <name type="scientific">Ciona intestinalis</name>
    <name type="common">Transparent sea squirt</name>
    <name type="synonym">Ascidia intestinalis</name>
    <dbReference type="NCBI Taxonomy" id="7719"/>
    <lineage>
        <taxon>Eukaryota</taxon>
        <taxon>Metazoa</taxon>
        <taxon>Chordata</taxon>
        <taxon>Tunicata</taxon>
        <taxon>Ascidiacea</taxon>
        <taxon>Phlebobranchia</taxon>
        <taxon>Cionidae</taxon>
        <taxon>Ciona</taxon>
    </lineage>
</organism>
<accession>H2XMI5</accession>
<sequence length="69" mass="7551">KGCNGNTGVVLLENPVQSNPISLHQLKEQTKVLFGQRGKSLKLFAGPDLSTELESMEELLRQKIVFAAV</sequence>
<feature type="domain" description="Isoleucine--tRNA ligase cytoplasmic ubiquitin-like" evidence="1">
    <location>
        <begin position="2"/>
        <end position="62"/>
    </location>
</feature>
<name>H2XMI5_CIOIN</name>
<dbReference type="InterPro" id="IPR057033">
    <property type="entry name" value="Ubiquitin_IARS1"/>
</dbReference>
<reference evidence="2" key="3">
    <citation type="submission" date="2025-08" db="UniProtKB">
        <authorList>
            <consortium name="Ensembl"/>
        </authorList>
    </citation>
    <scope>IDENTIFICATION</scope>
</reference>
<evidence type="ECO:0000313" key="3">
    <source>
        <dbReference type="Proteomes" id="UP000008144"/>
    </source>
</evidence>
<proteinExistence type="predicted"/>
<reference evidence="3" key="1">
    <citation type="journal article" date="2002" name="Science">
        <title>The draft genome of Ciona intestinalis: insights into chordate and vertebrate origins.</title>
        <authorList>
            <person name="Dehal P."/>
            <person name="Satou Y."/>
            <person name="Campbell R.K."/>
            <person name="Chapman J."/>
            <person name="Degnan B."/>
            <person name="De Tomaso A."/>
            <person name="Davidson B."/>
            <person name="Di Gregorio A."/>
            <person name="Gelpke M."/>
            <person name="Goodstein D.M."/>
            <person name="Harafuji N."/>
            <person name="Hastings K.E."/>
            <person name="Ho I."/>
            <person name="Hotta K."/>
            <person name="Huang W."/>
            <person name="Kawashima T."/>
            <person name="Lemaire P."/>
            <person name="Martinez D."/>
            <person name="Meinertzhagen I.A."/>
            <person name="Necula S."/>
            <person name="Nonaka M."/>
            <person name="Putnam N."/>
            <person name="Rash S."/>
            <person name="Saiga H."/>
            <person name="Satake M."/>
            <person name="Terry A."/>
            <person name="Yamada L."/>
            <person name="Wang H.G."/>
            <person name="Awazu S."/>
            <person name="Azumi K."/>
            <person name="Boore J."/>
            <person name="Branno M."/>
            <person name="Chin-Bow S."/>
            <person name="DeSantis R."/>
            <person name="Doyle S."/>
            <person name="Francino P."/>
            <person name="Keys D.N."/>
            <person name="Haga S."/>
            <person name="Hayashi H."/>
            <person name="Hino K."/>
            <person name="Imai K.S."/>
            <person name="Inaba K."/>
            <person name="Kano S."/>
            <person name="Kobayashi K."/>
            <person name="Kobayashi M."/>
            <person name="Lee B.I."/>
            <person name="Makabe K.W."/>
            <person name="Manohar C."/>
            <person name="Matassi G."/>
            <person name="Medina M."/>
            <person name="Mochizuki Y."/>
            <person name="Mount S."/>
            <person name="Morishita T."/>
            <person name="Miura S."/>
            <person name="Nakayama A."/>
            <person name="Nishizaka S."/>
            <person name="Nomoto H."/>
            <person name="Ohta F."/>
            <person name="Oishi K."/>
            <person name="Rigoutsos I."/>
            <person name="Sano M."/>
            <person name="Sasaki A."/>
            <person name="Sasakura Y."/>
            <person name="Shoguchi E."/>
            <person name="Shin-i T."/>
            <person name="Spagnuolo A."/>
            <person name="Stainier D."/>
            <person name="Suzuki M.M."/>
            <person name="Tassy O."/>
            <person name="Takatori N."/>
            <person name="Tokuoka M."/>
            <person name="Yagi K."/>
            <person name="Yoshizaki F."/>
            <person name="Wada S."/>
            <person name="Zhang C."/>
            <person name="Hyatt P.D."/>
            <person name="Larimer F."/>
            <person name="Detter C."/>
            <person name="Doggett N."/>
            <person name="Glavina T."/>
            <person name="Hawkins T."/>
            <person name="Richardson P."/>
            <person name="Lucas S."/>
            <person name="Kohara Y."/>
            <person name="Levine M."/>
            <person name="Satoh N."/>
            <person name="Rokhsar D.S."/>
        </authorList>
    </citation>
    <scope>NUCLEOTIDE SEQUENCE [LARGE SCALE GENOMIC DNA]</scope>
</reference>
<protein>
    <submittedName>
        <fullName evidence="2">Isoleucine--tRNA ligase, cytoplasmic-like</fullName>
    </submittedName>
</protein>
<dbReference type="EMBL" id="EAAA01002124">
    <property type="status" value="NOT_ANNOTATED_CDS"/>
    <property type="molecule type" value="Genomic_DNA"/>
</dbReference>
<gene>
    <name evidence="2" type="primary">LOC100177175</name>
</gene>